<comment type="subcellular location">
    <subcellularLocation>
        <location evidence="1">Membrane</location>
        <topology evidence="1">Multi-pass membrane protein</topology>
    </subcellularLocation>
</comment>
<dbReference type="InterPro" id="IPR025201">
    <property type="entry name" value="KdpD_TM"/>
</dbReference>
<dbReference type="Proteomes" id="UP000287352">
    <property type="component" value="Unassembled WGS sequence"/>
</dbReference>
<keyword evidence="7" id="KW-0067">ATP-binding</keyword>
<dbReference type="InterPro" id="IPR038318">
    <property type="entry name" value="KdpD_sf"/>
</dbReference>
<evidence type="ECO:0000256" key="9">
    <source>
        <dbReference type="ARBA" id="ARBA00023012"/>
    </source>
</evidence>
<evidence type="ECO:0000256" key="4">
    <source>
        <dbReference type="ARBA" id="ARBA00022692"/>
    </source>
</evidence>
<evidence type="ECO:0000256" key="1">
    <source>
        <dbReference type="ARBA" id="ARBA00004141"/>
    </source>
</evidence>
<evidence type="ECO:0000256" key="3">
    <source>
        <dbReference type="ARBA" id="ARBA00022679"/>
    </source>
</evidence>
<feature type="domain" description="Sensor protein KdpD transmembrane" evidence="12">
    <location>
        <begin position="10"/>
        <end position="94"/>
    </location>
</feature>
<dbReference type="GO" id="GO:0005886">
    <property type="term" value="C:plasma membrane"/>
    <property type="evidence" value="ECO:0007669"/>
    <property type="project" value="TreeGrafter"/>
</dbReference>
<proteinExistence type="predicted"/>
<evidence type="ECO:0000256" key="7">
    <source>
        <dbReference type="ARBA" id="ARBA00022840"/>
    </source>
</evidence>
<evidence type="ECO:0000256" key="10">
    <source>
        <dbReference type="ARBA" id="ARBA00023136"/>
    </source>
</evidence>
<keyword evidence="3" id="KW-0808">Transferase</keyword>
<evidence type="ECO:0000259" key="12">
    <source>
        <dbReference type="Pfam" id="PF13493"/>
    </source>
</evidence>
<dbReference type="PANTHER" id="PTHR45569">
    <property type="entry name" value="SENSOR PROTEIN KDPD"/>
    <property type="match status" value="1"/>
</dbReference>
<feature type="transmembrane region" description="Helical" evidence="11">
    <location>
        <begin position="20"/>
        <end position="48"/>
    </location>
</feature>
<dbReference type="GO" id="GO:0005524">
    <property type="term" value="F:ATP binding"/>
    <property type="evidence" value="ECO:0007669"/>
    <property type="project" value="UniProtKB-KW"/>
</dbReference>
<keyword evidence="6" id="KW-0418">Kinase</keyword>
<dbReference type="GO" id="GO:0000155">
    <property type="term" value="F:phosphorelay sensor kinase activity"/>
    <property type="evidence" value="ECO:0007669"/>
    <property type="project" value="TreeGrafter"/>
</dbReference>
<gene>
    <name evidence="13" type="ORF">KTT_06980</name>
</gene>
<dbReference type="Pfam" id="PF13493">
    <property type="entry name" value="DUF4118"/>
    <property type="match status" value="1"/>
</dbReference>
<keyword evidence="5" id="KW-0547">Nucleotide-binding</keyword>
<feature type="transmembrane region" description="Helical" evidence="11">
    <location>
        <begin position="68"/>
        <end position="88"/>
    </location>
</feature>
<keyword evidence="9" id="KW-0902">Two-component regulatory system</keyword>
<name>A0A401ZVA0_9CHLR</name>
<dbReference type="EMBL" id="BIFR01000001">
    <property type="protein sequence ID" value="GCE10839.1"/>
    <property type="molecule type" value="Genomic_DNA"/>
</dbReference>
<evidence type="ECO:0000313" key="13">
    <source>
        <dbReference type="EMBL" id="GCE10839.1"/>
    </source>
</evidence>
<dbReference type="Gene3D" id="1.20.120.620">
    <property type="entry name" value="Backbone structure of the membrane domain of e. Coli histidine kinase receptor kdpd"/>
    <property type="match status" value="1"/>
</dbReference>
<dbReference type="PANTHER" id="PTHR45569:SF1">
    <property type="entry name" value="SENSOR PROTEIN KDPD"/>
    <property type="match status" value="1"/>
</dbReference>
<evidence type="ECO:0000256" key="5">
    <source>
        <dbReference type="ARBA" id="ARBA00022741"/>
    </source>
</evidence>
<keyword evidence="4 11" id="KW-0812">Transmembrane</keyword>
<organism evidence="13 14">
    <name type="scientific">Tengunoibacter tsumagoiensis</name>
    <dbReference type="NCBI Taxonomy" id="2014871"/>
    <lineage>
        <taxon>Bacteria</taxon>
        <taxon>Bacillati</taxon>
        <taxon>Chloroflexota</taxon>
        <taxon>Ktedonobacteria</taxon>
        <taxon>Ktedonobacterales</taxon>
        <taxon>Dictyobacteraceae</taxon>
        <taxon>Tengunoibacter</taxon>
    </lineage>
</organism>
<evidence type="ECO:0000256" key="11">
    <source>
        <dbReference type="SAM" id="Phobius"/>
    </source>
</evidence>
<sequence length="275" mass="31124">MFTGTIYFAHIYPTIPNASILYLLLIVPLALLRGALASILASFLATLSFDYFMVPPIYTFRVASRVELVELLGLLLVALVISLLTSTIKRGSERMWIRERQARLLYEFLWVTHETEQLDDQLQEVALAIVRIFANWGVHSCGIFLPDAQGVLTLQASAPVHHLTDFALSPHELREAENVFENGQSIELERNVGHAQLIRLVPLRNQQEILGVVGIQVTDLARWRANAPDVADKGLQYKEEASYFWAFLDRAAGLVERSNLRAQLHYQDDRTEEAL</sequence>
<keyword evidence="10 11" id="KW-0472">Membrane</keyword>
<reference evidence="14" key="1">
    <citation type="submission" date="2018-12" db="EMBL/GenBank/DDBJ databases">
        <title>Tengunoibacter tsumagoiensis gen. nov., sp. nov., Dictyobacter kobayashii sp. nov., D. alpinus sp. nov., and D. joshuensis sp. nov. and description of Dictyobacteraceae fam. nov. within the order Ktedonobacterales isolated from Tengu-no-mugimeshi.</title>
        <authorList>
            <person name="Wang C.M."/>
            <person name="Zheng Y."/>
            <person name="Sakai Y."/>
            <person name="Toyoda A."/>
            <person name="Minakuchi Y."/>
            <person name="Abe K."/>
            <person name="Yokota A."/>
            <person name="Yabe S."/>
        </authorList>
    </citation>
    <scope>NUCLEOTIDE SEQUENCE [LARGE SCALE GENOMIC DNA]</scope>
    <source>
        <strain evidence="14">Uno3</strain>
    </source>
</reference>
<keyword evidence="14" id="KW-1185">Reference proteome</keyword>
<dbReference type="SUPFAM" id="SSF55781">
    <property type="entry name" value="GAF domain-like"/>
    <property type="match status" value="1"/>
</dbReference>
<dbReference type="InterPro" id="IPR029016">
    <property type="entry name" value="GAF-like_dom_sf"/>
</dbReference>
<protein>
    <recommendedName>
        <fullName evidence="12">Sensor protein KdpD transmembrane domain-containing protein</fullName>
    </recommendedName>
</protein>
<keyword evidence="8 11" id="KW-1133">Transmembrane helix</keyword>
<evidence type="ECO:0000256" key="2">
    <source>
        <dbReference type="ARBA" id="ARBA00022553"/>
    </source>
</evidence>
<evidence type="ECO:0000256" key="6">
    <source>
        <dbReference type="ARBA" id="ARBA00022777"/>
    </source>
</evidence>
<evidence type="ECO:0000313" key="14">
    <source>
        <dbReference type="Proteomes" id="UP000287352"/>
    </source>
</evidence>
<keyword evidence="2" id="KW-0597">Phosphoprotein</keyword>
<dbReference type="AlphaFoldDB" id="A0A401ZVA0"/>
<dbReference type="Gene3D" id="3.30.450.40">
    <property type="match status" value="1"/>
</dbReference>
<dbReference type="InterPro" id="IPR052023">
    <property type="entry name" value="Histidine_kinase_KdpD"/>
</dbReference>
<evidence type="ECO:0000256" key="8">
    <source>
        <dbReference type="ARBA" id="ARBA00022989"/>
    </source>
</evidence>
<accession>A0A401ZVA0</accession>
<comment type="caution">
    <text evidence="13">The sequence shown here is derived from an EMBL/GenBank/DDBJ whole genome shotgun (WGS) entry which is preliminary data.</text>
</comment>